<dbReference type="Proteomes" id="UP000664480">
    <property type="component" value="Unassembled WGS sequence"/>
</dbReference>
<accession>A0ABS3C9N6</accession>
<reference evidence="3 4" key="1">
    <citation type="submission" date="2021-03" db="EMBL/GenBank/DDBJ databases">
        <title>novel species isolated from a fishpond in China.</title>
        <authorList>
            <person name="Lu H."/>
            <person name="Cai Z."/>
        </authorList>
    </citation>
    <scope>NUCLEOTIDE SEQUENCE [LARGE SCALE GENOMIC DNA]</scope>
    <source>
        <strain evidence="3 4">YJ13C</strain>
    </source>
</reference>
<name>A0ABS3C9N6_9BACT</name>
<comment type="caution">
    <text evidence="3">The sequence shown here is derived from an EMBL/GenBank/DDBJ whole genome shotgun (WGS) entry which is preliminary data.</text>
</comment>
<dbReference type="EMBL" id="JAFKCU010000001">
    <property type="protein sequence ID" value="MBN7813822.1"/>
    <property type="molecule type" value="Genomic_DNA"/>
</dbReference>
<dbReference type="RefSeq" id="WP_206584511.1">
    <property type="nucleotide sequence ID" value="NZ_JAFKCU010000001.1"/>
</dbReference>
<feature type="domain" description="Organic solvent tolerance-like N-terminal" evidence="2">
    <location>
        <begin position="43"/>
        <end position="179"/>
    </location>
</feature>
<evidence type="ECO:0000256" key="1">
    <source>
        <dbReference type="SAM" id="SignalP"/>
    </source>
</evidence>
<evidence type="ECO:0000313" key="4">
    <source>
        <dbReference type="Proteomes" id="UP000664480"/>
    </source>
</evidence>
<evidence type="ECO:0000313" key="3">
    <source>
        <dbReference type="EMBL" id="MBN7813822.1"/>
    </source>
</evidence>
<sequence length="559" mass="64466">MTVQFPKVVLIAFALLASFYASAQESSTLEINQADELLGANGFERLIGDVKMRHQNSLIYCDSAYFYRNLNQAKLFGNVRIIDQEDPVTTTSSYAEYDGNTKLAKLRNNVVFTNQETTLYTEYLDYDRGLNVAYYYNDGKVVDSANVLTSERGRYEVNLERITFQNDVVLVNPDYTMKTNDLVYMTIPKTAETKGLTNLISKEGNTLDAQKGSFYDTQQKQFRFYEGIVETETSRVKAIELFYDENLAYYEGTRDVRVLNKEREVEIFGDVGKYWEERKYSLVYGNALVRKYFEADTLYMTADTLISQDNEVDTAKYLLAFHSVNLVKTDLSGRADSLVYNYNDSTILLYEDPVMWNQKSQITADSMTFYIANENLDRVFLKDNAFVITQDTIMNFNQMKGLKMTGYFNDGQIDVMNIEGNGESLYFALESDTVTQGVNRTLSATIKLRFKEGAIQRVNYGIKPDGRFIPFQKVDDENSRLEGFTWRVEEKPDMDLINRWRSVVEIDLDAENLFDIPEVEIRMPTDLEIEQELKKRGVILLKPLIRNEINPKKPVNVQL</sequence>
<feature type="signal peptide" evidence="1">
    <location>
        <begin position="1"/>
        <end position="23"/>
    </location>
</feature>
<protein>
    <submittedName>
        <fullName evidence="3">Organic solvent tolerance protein OstA</fullName>
    </submittedName>
</protein>
<keyword evidence="1" id="KW-0732">Signal</keyword>
<dbReference type="Gene3D" id="2.60.450.10">
    <property type="entry name" value="Lipopolysaccharide (LPS) transport protein A like domain"/>
    <property type="match status" value="2"/>
</dbReference>
<proteinExistence type="predicted"/>
<keyword evidence="4" id="KW-1185">Reference proteome</keyword>
<feature type="chain" id="PRO_5045166753" evidence="1">
    <location>
        <begin position="24"/>
        <end position="559"/>
    </location>
</feature>
<gene>
    <name evidence="3" type="ORF">J0A69_00200</name>
</gene>
<evidence type="ECO:0000259" key="2">
    <source>
        <dbReference type="Pfam" id="PF13100"/>
    </source>
</evidence>
<organism evidence="3 4">
    <name type="scientific">Algoriphagus pacificus</name>
    <dbReference type="NCBI Taxonomy" id="2811234"/>
    <lineage>
        <taxon>Bacteria</taxon>
        <taxon>Pseudomonadati</taxon>
        <taxon>Bacteroidota</taxon>
        <taxon>Cytophagia</taxon>
        <taxon>Cytophagales</taxon>
        <taxon>Cyclobacteriaceae</taxon>
        <taxon>Algoriphagus</taxon>
    </lineage>
</organism>
<dbReference type="Pfam" id="PF13100">
    <property type="entry name" value="OstA_2"/>
    <property type="match status" value="1"/>
</dbReference>
<dbReference type="InterPro" id="IPR005653">
    <property type="entry name" value="OstA-like_N"/>
</dbReference>